<dbReference type="Proteomes" id="UP000824140">
    <property type="component" value="Unassembled WGS sequence"/>
</dbReference>
<sequence length="114" mass="12245">GNNSITAPNGVKLYSSGSFSTVNNLQLSSGTDSFGRDYAMLTQAAGFDELRIMHASGDANWGSMRFFVENGEAKVAFHSPVNIADGLTIYNLPTTTQQPNLYIDAAGNLYRCAQ</sequence>
<organism evidence="1 2">
    <name type="scientific">Candidatus Alectryocaccomicrobium excrementavium</name>
    <dbReference type="NCBI Taxonomy" id="2840668"/>
    <lineage>
        <taxon>Bacteria</taxon>
        <taxon>Bacillati</taxon>
        <taxon>Bacillota</taxon>
        <taxon>Clostridia</taxon>
        <taxon>Candidatus Alectryocaccomicrobium</taxon>
    </lineage>
</organism>
<reference evidence="1" key="1">
    <citation type="submission" date="2020-10" db="EMBL/GenBank/DDBJ databases">
        <authorList>
            <person name="Gilroy R."/>
        </authorList>
    </citation>
    <scope>NUCLEOTIDE SEQUENCE</scope>
    <source>
        <strain evidence="1">13766</strain>
    </source>
</reference>
<accession>A0A9D1K5V9</accession>
<reference evidence="1" key="2">
    <citation type="journal article" date="2021" name="PeerJ">
        <title>Extensive microbial diversity within the chicken gut microbiome revealed by metagenomics and culture.</title>
        <authorList>
            <person name="Gilroy R."/>
            <person name="Ravi A."/>
            <person name="Getino M."/>
            <person name="Pursley I."/>
            <person name="Horton D.L."/>
            <person name="Alikhan N.F."/>
            <person name="Baker D."/>
            <person name="Gharbi K."/>
            <person name="Hall N."/>
            <person name="Watson M."/>
            <person name="Adriaenssens E.M."/>
            <person name="Foster-Nyarko E."/>
            <person name="Jarju S."/>
            <person name="Secka A."/>
            <person name="Antonio M."/>
            <person name="Oren A."/>
            <person name="Chaudhuri R.R."/>
            <person name="La Ragione R."/>
            <person name="Hildebrand F."/>
            <person name="Pallen M.J."/>
        </authorList>
    </citation>
    <scope>NUCLEOTIDE SEQUENCE</scope>
    <source>
        <strain evidence="1">13766</strain>
    </source>
</reference>
<dbReference type="AlphaFoldDB" id="A0A9D1K5V9"/>
<protein>
    <submittedName>
        <fullName evidence="1">Uncharacterized protein</fullName>
    </submittedName>
</protein>
<dbReference type="EMBL" id="DVJN01000157">
    <property type="protein sequence ID" value="HIS92909.1"/>
    <property type="molecule type" value="Genomic_DNA"/>
</dbReference>
<evidence type="ECO:0000313" key="1">
    <source>
        <dbReference type="EMBL" id="HIS92909.1"/>
    </source>
</evidence>
<gene>
    <name evidence="1" type="ORF">IAA84_07850</name>
</gene>
<feature type="non-terminal residue" evidence="1">
    <location>
        <position position="1"/>
    </location>
</feature>
<name>A0A9D1K5V9_9FIRM</name>
<comment type="caution">
    <text evidence="1">The sequence shown here is derived from an EMBL/GenBank/DDBJ whole genome shotgun (WGS) entry which is preliminary data.</text>
</comment>
<evidence type="ECO:0000313" key="2">
    <source>
        <dbReference type="Proteomes" id="UP000824140"/>
    </source>
</evidence>
<proteinExistence type="predicted"/>